<accession>A0AAD8II16</accession>
<reference evidence="2" key="1">
    <citation type="submission" date="2023-02" db="EMBL/GenBank/DDBJ databases">
        <title>Genome of toxic invasive species Heracleum sosnowskyi carries increased number of genes despite the absence of recent whole-genome duplications.</title>
        <authorList>
            <person name="Schelkunov M."/>
            <person name="Shtratnikova V."/>
            <person name="Makarenko M."/>
            <person name="Klepikova A."/>
            <person name="Omelchenko D."/>
            <person name="Novikova G."/>
            <person name="Obukhova E."/>
            <person name="Bogdanov V."/>
            <person name="Penin A."/>
            <person name="Logacheva M."/>
        </authorList>
    </citation>
    <scope>NUCLEOTIDE SEQUENCE</scope>
    <source>
        <strain evidence="2">Hsosn_3</strain>
        <tissue evidence="2">Leaf</tissue>
    </source>
</reference>
<dbReference type="EMBL" id="JAUIZM010000005">
    <property type="protein sequence ID" value="KAK1385896.1"/>
    <property type="molecule type" value="Genomic_DNA"/>
</dbReference>
<reference evidence="2" key="2">
    <citation type="submission" date="2023-05" db="EMBL/GenBank/DDBJ databases">
        <authorList>
            <person name="Schelkunov M.I."/>
        </authorList>
    </citation>
    <scope>NUCLEOTIDE SEQUENCE</scope>
    <source>
        <strain evidence="2">Hsosn_3</strain>
        <tissue evidence="2">Leaf</tissue>
    </source>
</reference>
<keyword evidence="3" id="KW-1185">Reference proteome</keyword>
<evidence type="ECO:0000313" key="2">
    <source>
        <dbReference type="EMBL" id="KAK1385896.1"/>
    </source>
</evidence>
<dbReference type="Proteomes" id="UP001237642">
    <property type="component" value="Unassembled WGS sequence"/>
</dbReference>
<proteinExistence type="predicted"/>
<comment type="caution">
    <text evidence="2">The sequence shown here is derived from an EMBL/GenBank/DDBJ whole genome shotgun (WGS) entry which is preliminary data.</text>
</comment>
<sequence length="190" mass="21218">MFISAHESQPVSNLHKPRTKRSGEKHMGTRTSKGNLVTLLGIPDSDGKGCLYPHELAKNEAQTVDVGSGHFRRGLLNFPKNGSLSANKFGNVDALRFPSTNFISNALSSSFHLPPAEPAVQDQWKMTKVDPYPPEVRYQDDVPTYPFVPEPVFPTDVSETEPYYPVYEPVEDPCSNECLPFDEAFYRGIE</sequence>
<name>A0AAD8II16_9APIA</name>
<feature type="compositionally biased region" description="Polar residues" evidence="1">
    <location>
        <begin position="1"/>
        <end position="12"/>
    </location>
</feature>
<evidence type="ECO:0000313" key="3">
    <source>
        <dbReference type="Proteomes" id="UP001237642"/>
    </source>
</evidence>
<feature type="region of interest" description="Disordered" evidence="1">
    <location>
        <begin position="1"/>
        <end position="30"/>
    </location>
</feature>
<organism evidence="2 3">
    <name type="scientific">Heracleum sosnowskyi</name>
    <dbReference type="NCBI Taxonomy" id="360622"/>
    <lineage>
        <taxon>Eukaryota</taxon>
        <taxon>Viridiplantae</taxon>
        <taxon>Streptophyta</taxon>
        <taxon>Embryophyta</taxon>
        <taxon>Tracheophyta</taxon>
        <taxon>Spermatophyta</taxon>
        <taxon>Magnoliopsida</taxon>
        <taxon>eudicotyledons</taxon>
        <taxon>Gunneridae</taxon>
        <taxon>Pentapetalae</taxon>
        <taxon>asterids</taxon>
        <taxon>campanulids</taxon>
        <taxon>Apiales</taxon>
        <taxon>Apiaceae</taxon>
        <taxon>Apioideae</taxon>
        <taxon>apioid superclade</taxon>
        <taxon>Tordylieae</taxon>
        <taxon>Tordyliinae</taxon>
        <taxon>Heracleum</taxon>
    </lineage>
</organism>
<protein>
    <submittedName>
        <fullName evidence="2">Uncharacterized protein</fullName>
    </submittedName>
</protein>
<dbReference type="AlphaFoldDB" id="A0AAD8II16"/>
<gene>
    <name evidence="2" type="ORF">POM88_023631</name>
</gene>
<evidence type="ECO:0000256" key="1">
    <source>
        <dbReference type="SAM" id="MobiDB-lite"/>
    </source>
</evidence>